<dbReference type="Proteomes" id="UP000225910">
    <property type="component" value="Unassembled WGS sequence"/>
</dbReference>
<organism evidence="2 3">
    <name type="scientific">Bacillus thuringiensis</name>
    <dbReference type="NCBI Taxonomy" id="1428"/>
    <lineage>
        <taxon>Bacteria</taxon>
        <taxon>Bacillati</taxon>
        <taxon>Bacillota</taxon>
        <taxon>Bacilli</taxon>
        <taxon>Bacillales</taxon>
        <taxon>Bacillaceae</taxon>
        <taxon>Bacillus</taxon>
        <taxon>Bacillus cereus group</taxon>
    </lineage>
</organism>
<dbReference type="AlphaFoldDB" id="A0A9X7AWX8"/>
<dbReference type="InterPro" id="IPR025237">
    <property type="entry name" value="DUF4183"/>
</dbReference>
<reference evidence="2 3" key="1">
    <citation type="submission" date="2017-09" db="EMBL/GenBank/DDBJ databases">
        <title>Large-scale bioinformatics analysis of Bacillus genomes uncovers conserved roles of natural products in bacterial physiology.</title>
        <authorList>
            <consortium name="Agbiome Team Llc"/>
            <person name="Bleich R.M."/>
            <person name="Grubbs K.J."/>
            <person name="Santa Maria K.C."/>
            <person name="Allen S.E."/>
            <person name="Farag S."/>
            <person name="Shank E.A."/>
            <person name="Bowers A."/>
        </authorList>
    </citation>
    <scope>NUCLEOTIDE SEQUENCE [LARGE SCALE GENOMIC DNA]</scope>
    <source>
        <strain evidence="2 3">AFS064137</strain>
    </source>
</reference>
<protein>
    <recommendedName>
        <fullName evidence="1">DUF4183 domain-containing protein</fullName>
    </recommendedName>
</protein>
<name>A0A9X7AWX8_BACTU</name>
<evidence type="ECO:0000313" key="3">
    <source>
        <dbReference type="Proteomes" id="UP000225910"/>
    </source>
</evidence>
<proteinExistence type="predicted"/>
<feature type="domain" description="DUF4183" evidence="1">
    <location>
        <begin position="34"/>
        <end position="104"/>
    </location>
</feature>
<sequence>MKNNFKYSTCNPKRPLSIIFPTHQSVRNVMYHTIAKTDQFVYTNTDGITAYNSSPILSPNTVSYINLFVNGVIQPLNMYTVETGKLTLLSKTSPLPGTPITLQFLTLY</sequence>
<dbReference type="RefSeq" id="WP_098679614.1">
    <property type="nucleotide sequence ID" value="NZ_NVCU01000250.1"/>
</dbReference>
<accession>A0A9X7AWX8</accession>
<dbReference type="Pfam" id="PF13799">
    <property type="entry name" value="DUF4183"/>
    <property type="match status" value="1"/>
</dbReference>
<evidence type="ECO:0000313" key="2">
    <source>
        <dbReference type="EMBL" id="PFT85482.1"/>
    </source>
</evidence>
<dbReference type="EMBL" id="NVCU01000250">
    <property type="protein sequence ID" value="PFT85482.1"/>
    <property type="molecule type" value="Genomic_DNA"/>
</dbReference>
<gene>
    <name evidence="2" type="ORF">COK81_23485</name>
</gene>
<comment type="caution">
    <text evidence="2">The sequence shown here is derived from an EMBL/GenBank/DDBJ whole genome shotgun (WGS) entry which is preliminary data.</text>
</comment>
<evidence type="ECO:0000259" key="1">
    <source>
        <dbReference type="Pfam" id="PF13799"/>
    </source>
</evidence>